<gene>
    <name evidence="1" type="ORF">DN068_04910</name>
</gene>
<dbReference type="InterPro" id="IPR015424">
    <property type="entry name" value="PyrdxlP-dep_Trfase"/>
</dbReference>
<dbReference type="EMBL" id="QKTW01000007">
    <property type="protein sequence ID" value="PZF74036.1"/>
    <property type="molecule type" value="Genomic_DNA"/>
</dbReference>
<dbReference type="RefSeq" id="WP_110997778.1">
    <property type="nucleotide sequence ID" value="NZ_QKTW01000007.1"/>
</dbReference>
<dbReference type="SUPFAM" id="SSF53383">
    <property type="entry name" value="PLP-dependent transferases"/>
    <property type="match status" value="1"/>
</dbReference>
<reference evidence="1 2" key="1">
    <citation type="submission" date="2018-06" db="EMBL/GenBank/DDBJ databases">
        <title>Mucibacter soli gen. nov., sp. nov., a new member of the family Chitinophagaceae producing mucin.</title>
        <authorList>
            <person name="Kim M.-K."/>
            <person name="Park S."/>
            <person name="Kim T.-S."/>
            <person name="Joung Y."/>
            <person name="Han J.-H."/>
            <person name="Kim S.B."/>
        </authorList>
    </citation>
    <scope>NUCLEOTIDE SEQUENCE [LARGE SCALE GENOMIC DNA]</scope>
    <source>
        <strain evidence="1 2">R1-15</strain>
    </source>
</reference>
<dbReference type="OrthoDB" id="8955051at2"/>
<proteinExistence type="predicted"/>
<organism evidence="1 2">
    <name type="scientific">Taibaiella soli</name>
    <dbReference type="NCBI Taxonomy" id="1649169"/>
    <lineage>
        <taxon>Bacteria</taxon>
        <taxon>Pseudomonadati</taxon>
        <taxon>Bacteroidota</taxon>
        <taxon>Chitinophagia</taxon>
        <taxon>Chitinophagales</taxon>
        <taxon>Chitinophagaceae</taxon>
        <taxon>Taibaiella</taxon>
    </lineage>
</organism>
<name>A0A2W2BKN7_9BACT</name>
<dbReference type="Proteomes" id="UP000248745">
    <property type="component" value="Unassembled WGS sequence"/>
</dbReference>
<evidence type="ECO:0000313" key="2">
    <source>
        <dbReference type="Proteomes" id="UP000248745"/>
    </source>
</evidence>
<keyword evidence="2" id="KW-1185">Reference proteome</keyword>
<dbReference type="AlphaFoldDB" id="A0A2W2BKN7"/>
<sequence>MIKEYGSDFHYLAECPEIKGKKFLEDYLGKDYQLHFSGRTALYSLIKNGIENLGWKRICFPEYFCHGVIDYIRRLDIDVLYYNDGPYVAEFDSSQFAAFDTADTAIFIVNYFGCQKTKVLNVEKAVVIEDHTHNPVSAWALRSSADFCIASLRKTMPIPAGGLLWSPKRKQLPVNVGDERSFVNSCFFMNLSAMVLKAEYLNGGNVAKQDFRDLFIESESMYSDIRIQGPLPEFGFRMINYVPVNSLIETKTRNLKLLQELIDVDFETVQGYQIDEVPLGLIILNESKEIRDRLRAYLAARNIYTAVLWPNQPTAQGRDFSDSMLLLHVDIRYDANDIAYMAKTLQHWAQSDLFKSEIQNATISL</sequence>
<comment type="caution">
    <text evidence="1">The sequence shown here is derived from an EMBL/GenBank/DDBJ whole genome shotgun (WGS) entry which is preliminary data.</text>
</comment>
<evidence type="ECO:0008006" key="3">
    <source>
        <dbReference type="Google" id="ProtNLM"/>
    </source>
</evidence>
<evidence type="ECO:0000313" key="1">
    <source>
        <dbReference type="EMBL" id="PZF74036.1"/>
    </source>
</evidence>
<accession>A0A2W2BKN7</accession>
<protein>
    <recommendedName>
        <fullName evidence="3">DegT/DnrJ/EryC1/StrS aminotransferase family protein</fullName>
    </recommendedName>
</protein>